<dbReference type="AlphaFoldDB" id="A0A6V7U075"/>
<gene>
    <name evidence="1" type="ORF">MENT_LOCUS6082</name>
</gene>
<dbReference type="EMBL" id="CAJEWN010000023">
    <property type="protein sequence ID" value="CAD2139284.1"/>
    <property type="molecule type" value="Genomic_DNA"/>
</dbReference>
<reference evidence="1 2" key="1">
    <citation type="submission" date="2020-08" db="EMBL/GenBank/DDBJ databases">
        <authorList>
            <person name="Koutsovoulos G."/>
            <person name="Danchin GJ E."/>
        </authorList>
    </citation>
    <scope>NUCLEOTIDE SEQUENCE [LARGE SCALE GENOMIC DNA]</scope>
</reference>
<proteinExistence type="predicted"/>
<name>A0A6V7U075_MELEN</name>
<evidence type="ECO:0000313" key="1">
    <source>
        <dbReference type="EMBL" id="CAD2139284.1"/>
    </source>
</evidence>
<comment type="caution">
    <text evidence="1">The sequence shown here is derived from an EMBL/GenBank/DDBJ whole genome shotgun (WGS) entry which is preliminary data.</text>
</comment>
<sequence>MAVEVKIKVEEENQAFLLHRILNFVLDVQVWVVKLKLAYRQNYQFYFEEILQALHFGVAKWMLKILVNLQVYCVSLLVQGLL</sequence>
<dbReference type="Proteomes" id="UP000580250">
    <property type="component" value="Unassembled WGS sequence"/>
</dbReference>
<protein>
    <submittedName>
        <fullName evidence="1">Uncharacterized protein</fullName>
    </submittedName>
</protein>
<accession>A0A6V7U075</accession>
<evidence type="ECO:0000313" key="2">
    <source>
        <dbReference type="Proteomes" id="UP000580250"/>
    </source>
</evidence>
<organism evidence="1 2">
    <name type="scientific">Meloidogyne enterolobii</name>
    <name type="common">Root-knot nematode worm</name>
    <name type="synonym">Meloidogyne mayaguensis</name>
    <dbReference type="NCBI Taxonomy" id="390850"/>
    <lineage>
        <taxon>Eukaryota</taxon>
        <taxon>Metazoa</taxon>
        <taxon>Ecdysozoa</taxon>
        <taxon>Nematoda</taxon>
        <taxon>Chromadorea</taxon>
        <taxon>Rhabditida</taxon>
        <taxon>Tylenchina</taxon>
        <taxon>Tylenchomorpha</taxon>
        <taxon>Tylenchoidea</taxon>
        <taxon>Meloidogynidae</taxon>
        <taxon>Meloidogyninae</taxon>
        <taxon>Meloidogyne</taxon>
    </lineage>
</organism>